<organism evidence="1 2">
    <name type="scientific">Brucella suis</name>
    <dbReference type="NCBI Taxonomy" id="29461"/>
    <lineage>
        <taxon>Bacteria</taxon>
        <taxon>Pseudomonadati</taxon>
        <taxon>Pseudomonadota</taxon>
        <taxon>Alphaproteobacteria</taxon>
        <taxon>Hyphomicrobiales</taxon>
        <taxon>Brucellaceae</taxon>
        <taxon>Brucella/Ochrobactrum group</taxon>
        <taxon>Brucella</taxon>
    </lineage>
</organism>
<sequence length="66" mass="7635">MLQSAHKNSVQVQGGYILSLWHFFRLHGIRQQARDGTNIKIASEPHEHIRLSARGIHQGAMRFWLC</sequence>
<dbReference type="EMBL" id="CP024420">
    <property type="protein sequence ID" value="ATQ52565.1"/>
    <property type="molecule type" value="Genomic_DNA"/>
</dbReference>
<protein>
    <submittedName>
        <fullName evidence="1">Beta-lactamase</fullName>
    </submittedName>
</protein>
<proteinExistence type="predicted"/>
<evidence type="ECO:0000313" key="1">
    <source>
        <dbReference type="EMBL" id="ATQ52565.1"/>
    </source>
</evidence>
<reference evidence="1 2" key="1">
    <citation type="submission" date="2017-10" db="EMBL/GenBank/DDBJ databases">
        <title>First isolation and characterization of Brucella suis from yak.</title>
        <authorList>
            <person name="Yang X."/>
            <person name="Wang N."/>
            <person name="Cao X."/>
            <person name="Bie P."/>
            <person name="Wang J."/>
            <person name="Lyu Y."/>
            <person name="Wu Q."/>
        </authorList>
    </citation>
    <scope>NUCLEOTIDE SEQUENCE [LARGE SCALE GENOMIC DNA]</scope>
    <source>
        <strain evidence="1 2">QH05</strain>
    </source>
</reference>
<gene>
    <name evidence="1" type="ORF">CS875_08035</name>
</gene>
<dbReference type="AlphaFoldDB" id="A0AAI8E836"/>
<name>A0AAI8E836_BRUSS</name>
<dbReference type="Proteomes" id="UP000230889">
    <property type="component" value="Chromosome 1"/>
</dbReference>
<accession>A0AAI8E836</accession>
<evidence type="ECO:0000313" key="2">
    <source>
        <dbReference type="Proteomes" id="UP000230889"/>
    </source>
</evidence>